<comment type="caution">
    <text evidence="2">The sequence shown here is derived from an EMBL/GenBank/DDBJ whole genome shotgun (WGS) entry which is preliminary data.</text>
</comment>
<keyword evidence="1" id="KW-0812">Transmembrane</keyword>
<evidence type="ECO:0000256" key="1">
    <source>
        <dbReference type="SAM" id="Phobius"/>
    </source>
</evidence>
<organism evidence="2 3">
    <name type="scientific">Paenibacillus amylolyticus</name>
    <dbReference type="NCBI Taxonomy" id="1451"/>
    <lineage>
        <taxon>Bacteria</taxon>
        <taxon>Bacillati</taxon>
        <taxon>Bacillota</taxon>
        <taxon>Bacilli</taxon>
        <taxon>Bacillales</taxon>
        <taxon>Paenibacillaceae</taxon>
        <taxon>Paenibacillus</taxon>
    </lineage>
</organism>
<gene>
    <name evidence="2" type="ORF">J2W91_000425</name>
</gene>
<dbReference type="Proteomes" id="UP001254832">
    <property type="component" value="Unassembled WGS sequence"/>
</dbReference>
<evidence type="ECO:0000313" key="3">
    <source>
        <dbReference type="Proteomes" id="UP001254832"/>
    </source>
</evidence>
<dbReference type="EMBL" id="JAVDTR010000001">
    <property type="protein sequence ID" value="MDR6721977.1"/>
    <property type="molecule type" value="Genomic_DNA"/>
</dbReference>
<reference evidence="2" key="1">
    <citation type="submission" date="2023-07" db="EMBL/GenBank/DDBJ databases">
        <title>Sorghum-associated microbial communities from plants grown in Nebraska, USA.</title>
        <authorList>
            <person name="Schachtman D."/>
        </authorList>
    </citation>
    <scope>NUCLEOTIDE SEQUENCE</scope>
    <source>
        <strain evidence="2">BE80</strain>
    </source>
</reference>
<keyword evidence="1" id="KW-1133">Transmembrane helix</keyword>
<proteinExistence type="predicted"/>
<keyword evidence="1" id="KW-0472">Membrane</keyword>
<accession>A0AAP5GX47</accession>
<evidence type="ECO:0000313" key="2">
    <source>
        <dbReference type="EMBL" id="MDR6721977.1"/>
    </source>
</evidence>
<dbReference type="RefSeq" id="WP_056689835.1">
    <property type="nucleotide sequence ID" value="NZ_JAVDTR010000001.1"/>
</dbReference>
<feature type="transmembrane region" description="Helical" evidence="1">
    <location>
        <begin position="6"/>
        <end position="33"/>
    </location>
</feature>
<name>A0AAP5GX47_PAEAM</name>
<protein>
    <submittedName>
        <fullName evidence="2">Uncharacterized membrane protein (DUF106 family)</fullName>
    </submittedName>
</protein>
<dbReference type="AlphaFoldDB" id="A0AAP5GX47"/>
<sequence>MYMLLVLIVASVLAVLVPFGPILLIGIAVALVAENYRQTVKMREDILAIKNHLGLMNKKEAEQYEIERQNKDVSQLSPDEMKSINQEIEAELEQDRKKNT</sequence>